<keyword evidence="2" id="KW-1185">Reference proteome</keyword>
<sequence length="137" mass="15197">MVPVRAPSRETSGRAGQMGWEETDPGPLRIGQNQSETGQEKVGPRAADALLSDRWICLLGHLRPDPPIPWCRYFNASGKPRRSSGSQGSFRSLSLAWRSVWDEVPSSVPQQRWTQCEYGNMPAEPARNLTEPKSHGA</sequence>
<reference evidence="1" key="1">
    <citation type="submission" date="2021-05" db="EMBL/GenBank/DDBJ databases">
        <authorList>
            <person name="Pan Q."/>
            <person name="Jouanno E."/>
            <person name="Zahm M."/>
            <person name="Klopp C."/>
            <person name="Cabau C."/>
            <person name="Louis A."/>
            <person name="Berthelot C."/>
            <person name="Parey E."/>
            <person name="Roest Crollius H."/>
            <person name="Montfort J."/>
            <person name="Robinson-Rechavi M."/>
            <person name="Bouchez O."/>
            <person name="Lampietro C."/>
            <person name="Lopez Roques C."/>
            <person name="Donnadieu C."/>
            <person name="Postlethwait J."/>
            <person name="Bobe J."/>
            <person name="Dillon D."/>
            <person name="Chandos A."/>
            <person name="von Hippel F."/>
            <person name="Guiguen Y."/>
        </authorList>
    </citation>
    <scope>NUCLEOTIDE SEQUENCE</scope>
    <source>
        <strain evidence="1">YG-Jan2019</strain>
    </source>
</reference>
<evidence type="ECO:0000313" key="2">
    <source>
        <dbReference type="Proteomes" id="UP001157502"/>
    </source>
</evidence>
<protein>
    <submittedName>
        <fullName evidence="1">Uncharacterized protein</fullName>
    </submittedName>
</protein>
<name>A0ACC2FD02_DALPE</name>
<accession>A0ACC2FD02</accession>
<gene>
    <name evidence="1" type="ORF">DPEC_G00317370</name>
</gene>
<comment type="caution">
    <text evidence="1">The sequence shown here is derived from an EMBL/GenBank/DDBJ whole genome shotgun (WGS) entry which is preliminary data.</text>
</comment>
<organism evidence="1 2">
    <name type="scientific">Dallia pectoralis</name>
    <name type="common">Alaska blackfish</name>
    <dbReference type="NCBI Taxonomy" id="75939"/>
    <lineage>
        <taxon>Eukaryota</taxon>
        <taxon>Metazoa</taxon>
        <taxon>Chordata</taxon>
        <taxon>Craniata</taxon>
        <taxon>Vertebrata</taxon>
        <taxon>Euteleostomi</taxon>
        <taxon>Actinopterygii</taxon>
        <taxon>Neopterygii</taxon>
        <taxon>Teleostei</taxon>
        <taxon>Protacanthopterygii</taxon>
        <taxon>Esociformes</taxon>
        <taxon>Umbridae</taxon>
        <taxon>Dallia</taxon>
    </lineage>
</organism>
<dbReference type="Proteomes" id="UP001157502">
    <property type="component" value="Chromosome 30"/>
</dbReference>
<proteinExistence type="predicted"/>
<dbReference type="EMBL" id="CM055757">
    <property type="protein sequence ID" value="KAJ7989233.1"/>
    <property type="molecule type" value="Genomic_DNA"/>
</dbReference>
<evidence type="ECO:0000313" key="1">
    <source>
        <dbReference type="EMBL" id="KAJ7989233.1"/>
    </source>
</evidence>